<dbReference type="AlphaFoldDB" id="A0A067KZ80"/>
<proteinExistence type="predicted"/>
<evidence type="ECO:0000313" key="2">
    <source>
        <dbReference type="Proteomes" id="UP000027138"/>
    </source>
</evidence>
<reference evidence="1 2" key="1">
    <citation type="journal article" date="2014" name="PLoS ONE">
        <title>Global Analysis of Gene Expression Profiles in Physic Nut (Jatropha curcas L.) Seedlings Exposed to Salt Stress.</title>
        <authorList>
            <person name="Zhang L."/>
            <person name="Zhang C."/>
            <person name="Wu P."/>
            <person name="Chen Y."/>
            <person name="Li M."/>
            <person name="Jiang H."/>
            <person name="Wu G."/>
        </authorList>
    </citation>
    <scope>NUCLEOTIDE SEQUENCE [LARGE SCALE GENOMIC DNA]</scope>
    <source>
        <strain evidence="2">cv. GZQX0401</strain>
        <tissue evidence="1">Young leaves</tissue>
    </source>
</reference>
<dbReference type="Proteomes" id="UP000027138">
    <property type="component" value="Unassembled WGS sequence"/>
</dbReference>
<protein>
    <submittedName>
        <fullName evidence="1">Uncharacterized protein</fullName>
    </submittedName>
</protein>
<name>A0A067KZ80_JATCU</name>
<dbReference type="EMBL" id="KK914415">
    <property type="protein sequence ID" value="KDP37149.1"/>
    <property type="molecule type" value="Genomic_DNA"/>
</dbReference>
<sequence>MKRHRAQGTGHRAQGTDQWLLSEKALVTAVAVVSNSTMGEQRRGGIERVHKTGK</sequence>
<organism evidence="1 2">
    <name type="scientific">Jatropha curcas</name>
    <name type="common">Barbados nut</name>
    <dbReference type="NCBI Taxonomy" id="180498"/>
    <lineage>
        <taxon>Eukaryota</taxon>
        <taxon>Viridiplantae</taxon>
        <taxon>Streptophyta</taxon>
        <taxon>Embryophyta</taxon>
        <taxon>Tracheophyta</taxon>
        <taxon>Spermatophyta</taxon>
        <taxon>Magnoliopsida</taxon>
        <taxon>eudicotyledons</taxon>
        <taxon>Gunneridae</taxon>
        <taxon>Pentapetalae</taxon>
        <taxon>rosids</taxon>
        <taxon>fabids</taxon>
        <taxon>Malpighiales</taxon>
        <taxon>Euphorbiaceae</taxon>
        <taxon>Crotonoideae</taxon>
        <taxon>Jatropheae</taxon>
        <taxon>Jatropha</taxon>
    </lineage>
</organism>
<keyword evidence="2" id="KW-1185">Reference proteome</keyword>
<evidence type="ECO:0000313" key="1">
    <source>
        <dbReference type="EMBL" id="KDP37149.1"/>
    </source>
</evidence>
<gene>
    <name evidence="1" type="ORF">JCGZ_06205</name>
</gene>
<accession>A0A067KZ80</accession>